<dbReference type="InterPro" id="IPR008258">
    <property type="entry name" value="Transglycosylase_SLT_dom_1"/>
</dbReference>
<feature type="signal peptide" evidence="3">
    <location>
        <begin position="1"/>
        <end position="21"/>
    </location>
</feature>
<dbReference type="Proteomes" id="UP000241736">
    <property type="component" value="Unassembled WGS sequence"/>
</dbReference>
<dbReference type="Gene3D" id="1.10.530.10">
    <property type="match status" value="1"/>
</dbReference>
<dbReference type="EMBL" id="PVLF01000010">
    <property type="protein sequence ID" value="PRH82359.1"/>
    <property type="molecule type" value="Genomic_DNA"/>
</dbReference>
<comment type="similarity">
    <text evidence="1">Belongs to the transglycosylase Slt family.</text>
</comment>
<protein>
    <submittedName>
        <fullName evidence="6">Lytic murein transglycosylase</fullName>
    </submittedName>
</protein>
<dbReference type="Pfam" id="PF14718">
    <property type="entry name" value="SLT_L"/>
    <property type="match status" value="1"/>
</dbReference>
<dbReference type="GO" id="GO:0042597">
    <property type="term" value="C:periplasmic space"/>
    <property type="evidence" value="ECO:0007669"/>
    <property type="project" value="InterPro"/>
</dbReference>
<keyword evidence="7" id="KW-1185">Reference proteome</keyword>
<feature type="domain" description="Transglycosylase SLT" evidence="4">
    <location>
        <begin position="491"/>
        <end position="594"/>
    </location>
</feature>
<feature type="chain" id="PRO_5015193940" evidence="3">
    <location>
        <begin position="22"/>
        <end position="663"/>
    </location>
</feature>
<reference evidence="6 7" key="1">
    <citation type="submission" date="2018-03" db="EMBL/GenBank/DDBJ databases">
        <title>Arenimonas caeni sp. nov., isolated from activated sludge.</title>
        <authorList>
            <person name="Liu H."/>
        </authorList>
    </citation>
    <scope>NUCLEOTIDE SEQUENCE [LARGE SCALE GENOMIC DNA]</scope>
    <source>
        <strain evidence="7">z29</strain>
    </source>
</reference>
<dbReference type="CDD" id="cd13401">
    <property type="entry name" value="Slt70-like"/>
    <property type="match status" value="1"/>
</dbReference>
<evidence type="ECO:0000256" key="2">
    <source>
        <dbReference type="ARBA" id="ARBA00022729"/>
    </source>
</evidence>
<dbReference type="InterPro" id="IPR008939">
    <property type="entry name" value="Lytic_TGlycosylase_superhlx_U"/>
</dbReference>
<keyword evidence="2 3" id="KW-0732">Signal</keyword>
<sequence length="663" mass="73474">MSRRFPLVVLLLALAAPTTLAQAPQPLPRPADLGGERPAILEAFRLAEGGQLSLTDLARVKDHPLLPWVEVVQLRRQMASVPAGDIRAALRRYEGEPAGEWLRSAWLQHLATHQRWPDLLADWRPADSLELRCAHLAARLATGATDPQWIADGKALWLRGESLPASCDTPFASLQALGQIDAGMRWQRIELALLGGQTGLARFLARDLPGAEAKLANDYADFIDSPHARAAGWPKDARSRAVVAEGLARLARRSPDAAEAQLATLDAALDLGETARGKVLYEVALWTVASYLPGARERLAKVPRAAYDERLYEWRVREAMARGDDAGALAAIEFMPAPQRDDPRWQYFEARLRERLGQSEAARGLYGRAAGTATFHGFMAADRLGSPYTLCPIEPSTDPALRARVATHPGVVRALELFTIGRSTLATREWSALLRVLTPDERKVAIEFARDAHWYDRAVFTIGDSPEDLRHYSLRFPLHHEAVLRREARLRDLDPAWVAAQTRAESAFMPLARSHANARGLMQLLPSTAERTARKIRVPWTGADSLYRPELNLQLGIAHLRHELDQHGGIAYQAIAAYNAGPAPVMRWNRDRPGFDPDFWIETATYKETREYVARVLAFSVIYDWRLEGSAVPVSQRLLGRTVPASARRPFTCPTPSGPGTPP</sequence>
<evidence type="ECO:0000259" key="5">
    <source>
        <dbReference type="Pfam" id="PF14718"/>
    </source>
</evidence>
<dbReference type="Gene3D" id="1.10.1240.20">
    <property type="entry name" value="Lytic transglycosylase, superhelical linker domain"/>
    <property type="match status" value="1"/>
</dbReference>
<dbReference type="GO" id="GO:0004553">
    <property type="term" value="F:hydrolase activity, hydrolyzing O-glycosyl compounds"/>
    <property type="evidence" value="ECO:0007669"/>
    <property type="project" value="InterPro"/>
</dbReference>
<evidence type="ECO:0000259" key="4">
    <source>
        <dbReference type="Pfam" id="PF01464"/>
    </source>
</evidence>
<dbReference type="AlphaFoldDB" id="A0A2P6M8N5"/>
<accession>A0A2P6M8N5</accession>
<feature type="domain" description="Lytic transglycosylase superhelical linker" evidence="5">
    <location>
        <begin position="405"/>
        <end position="462"/>
    </location>
</feature>
<evidence type="ECO:0000256" key="3">
    <source>
        <dbReference type="SAM" id="SignalP"/>
    </source>
</evidence>
<dbReference type="Gene3D" id="1.25.20.10">
    <property type="entry name" value="Bacterial muramidases"/>
    <property type="match status" value="1"/>
</dbReference>
<dbReference type="InterPro" id="IPR037061">
    <property type="entry name" value="Lytic_TGlycoase_superhlx_L_sf"/>
</dbReference>
<evidence type="ECO:0000313" key="7">
    <source>
        <dbReference type="Proteomes" id="UP000241736"/>
    </source>
</evidence>
<proteinExistence type="inferred from homology"/>
<evidence type="ECO:0000256" key="1">
    <source>
        <dbReference type="ARBA" id="ARBA00007734"/>
    </source>
</evidence>
<dbReference type="PANTHER" id="PTHR37423">
    <property type="entry name" value="SOLUBLE LYTIC MUREIN TRANSGLYCOSYLASE-RELATED"/>
    <property type="match status" value="1"/>
</dbReference>
<dbReference type="OrthoDB" id="92254at2"/>
<evidence type="ECO:0000313" key="6">
    <source>
        <dbReference type="EMBL" id="PRH82359.1"/>
    </source>
</evidence>
<gene>
    <name evidence="6" type="ORF">C6N40_07520</name>
</gene>
<dbReference type="InterPro" id="IPR023346">
    <property type="entry name" value="Lysozyme-like_dom_sf"/>
</dbReference>
<dbReference type="PANTHER" id="PTHR37423:SF5">
    <property type="entry name" value="SOLUBLE LYTIC MUREIN TRANSGLYCOSYLASE"/>
    <property type="match status" value="1"/>
</dbReference>
<dbReference type="Pfam" id="PF01464">
    <property type="entry name" value="SLT"/>
    <property type="match status" value="1"/>
</dbReference>
<comment type="caution">
    <text evidence="6">The sequence shown here is derived from an EMBL/GenBank/DDBJ whole genome shotgun (WGS) entry which is preliminary data.</text>
</comment>
<organism evidence="6 7">
    <name type="scientific">Arenimonas caeni</name>
    <dbReference type="NCBI Taxonomy" id="2058085"/>
    <lineage>
        <taxon>Bacteria</taxon>
        <taxon>Pseudomonadati</taxon>
        <taxon>Pseudomonadota</taxon>
        <taxon>Gammaproteobacteria</taxon>
        <taxon>Lysobacterales</taxon>
        <taxon>Lysobacteraceae</taxon>
        <taxon>Arenimonas</taxon>
    </lineage>
</organism>
<dbReference type="InterPro" id="IPR012289">
    <property type="entry name" value="Lytic_TGlycosylase_superhlx_L"/>
</dbReference>
<dbReference type="SUPFAM" id="SSF48435">
    <property type="entry name" value="Bacterial muramidases"/>
    <property type="match status" value="1"/>
</dbReference>
<dbReference type="SUPFAM" id="SSF53955">
    <property type="entry name" value="Lysozyme-like"/>
    <property type="match status" value="1"/>
</dbReference>
<dbReference type="RefSeq" id="WP_106990402.1">
    <property type="nucleotide sequence ID" value="NZ_KZ679089.1"/>
</dbReference>
<name>A0A2P6M8N5_9GAMM</name>